<gene>
    <name evidence="2" type="ORF">LCGC14_1351230</name>
</gene>
<evidence type="ECO:0000256" key="1">
    <source>
        <dbReference type="SAM" id="Phobius"/>
    </source>
</evidence>
<feature type="transmembrane region" description="Helical" evidence="1">
    <location>
        <begin position="12"/>
        <end position="29"/>
    </location>
</feature>
<organism evidence="2">
    <name type="scientific">marine sediment metagenome</name>
    <dbReference type="NCBI Taxonomy" id="412755"/>
    <lineage>
        <taxon>unclassified sequences</taxon>
        <taxon>metagenomes</taxon>
        <taxon>ecological metagenomes</taxon>
    </lineage>
</organism>
<comment type="caution">
    <text evidence="2">The sequence shown here is derived from an EMBL/GenBank/DDBJ whole genome shotgun (WGS) entry which is preliminary data.</text>
</comment>
<protein>
    <submittedName>
        <fullName evidence="2">Uncharacterized protein</fullName>
    </submittedName>
</protein>
<accession>A0A0F9KAW3</accession>
<dbReference type="EMBL" id="LAZR01008351">
    <property type="protein sequence ID" value="KKM79304.1"/>
    <property type="molecule type" value="Genomic_DNA"/>
</dbReference>
<sequence length="250" mass="29419">MIHQTLTLMDYVIISIGFILVGIMFYVVYRINKSKEMEILQIKEQAIKVATNKLKPDKKTKKKIDHEPDTEVQYYHALKTRKSKRTIRYWRDLMLDRRHPDKTMLINMEMVNGFHRTFIIKNKENRFKYGGRIYLIDNDLKYYNLDSKLYQLDYHENLTIPVKRSIPVEQIRKSIQSSSIVPVQATNPALIEKFTQSKILESLMKGGQFMDSLRKFSFYLIILLSISAIHLLLFVYGSGMLDNLKIPGFG</sequence>
<keyword evidence="1" id="KW-1133">Transmembrane helix</keyword>
<proteinExistence type="predicted"/>
<reference evidence="2" key="1">
    <citation type="journal article" date="2015" name="Nature">
        <title>Complex archaea that bridge the gap between prokaryotes and eukaryotes.</title>
        <authorList>
            <person name="Spang A."/>
            <person name="Saw J.H."/>
            <person name="Jorgensen S.L."/>
            <person name="Zaremba-Niedzwiedzka K."/>
            <person name="Martijn J."/>
            <person name="Lind A.E."/>
            <person name="van Eijk R."/>
            <person name="Schleper C."/>
            <person name="Guy L."/>
            <person name="Ettema T.J."/>
        </authorList>
    </citation>
    <scope>NUCLEOTIDE SEQUENCE</scope>
</reference>
<evidence type="ECO:0000313" key="2">
    <source>
        <dbReference type="EMBL" id="KKM79304.1"/>
    </source>
</evidence>
<keyword evidence="1" id="KW-0812">Transmembrane</keyword>
<feature type="transmembrane region" description="Helical" evidence="1">
    <location>
        <begin position="216"/>
        <end position="236"/>
    </location>
</feature>
<keyword evidence="1" id="KW-0472">Membrane</keyword>
<dbReference type="AlphaFoldDB" id="A0A0F9KAW3"/>
<name>A0A0F9KAW3_9ZZZZ</name>